<dbReference type="OrthoDB" id="8589936at2"/>
<evidence type="ECO:0000313" key="18">
    <source>
        <dbReference type="Proteomes" id="UP001430701"/>
    </source>
</evidence>
<keyword evidence="18" id="KW-1185">Reference proteome</keyword>
<dbReference type="eggNOG" id="COG3038">
    <property type="taxonomic scope" value="Bacteria"/>
</dbReference>
<keyword evidence="5" id="KW-0349">Heme</keyword>
<gene>
    <name evidence="15" type="ORF">AF72_04095</name>
    <name evidence="16" type="ORF">LPH55_08500</name>
</gene>
<keyword evidence="10" id="KW-0408">Iron</keyword>
<dbReference type="GO" id="GO:0046872">
    <property type="term" value="F:metal ion binding"/>
    <property type="evidence" value="ECO:0007669"/>
    <property type="project" value="UniProtKB-KW"/>
</dbReference>
<dbReference type="STRING" id="1444770.AF72_04095"/>
<evidence type="ECO:0000256" key="4">
    <source>
        <dbReference type="ARBA" id="ARBA00022475"/>
    </source>
</evidence>
<dbReference type="GO" id="GO:0009055">
    <property type="term" value="F:electron transfer activity"/>
    <property type="evidence" value="ECO:0007669"/>
    <property type="project" value="InterPro"/>
</dbReference>
<reference evidence="15 17" key="1">
    <citation type="journal article" date="2014" name="Genome Announc.">
        <title>Draft Genome Sequence of Xylella fastidiosa Pear Leaf Scorch Strain in Taiwan.</title>
        <authorList>
            <person name="Su C.C."/>
            <person name="Deng W.L."/>
            <person name="Jan F.J."/>
            <person name="Chang C.J."/>
            <person name="Huang H."/>
            <person name="Chen J."/>
        </authorList>
    </citation>
    <scope>NUCLEOTIDE SEQUENCE [LARGE SCALE GENOMIC DNA]</scope>
    <source>
        <strain evidence="15 17">PLS229</strain>
    </source>
</reference>
<evidence type="ECO:0000256" key="3">
    <source>
        <dbReference type="ARBA" id="ARBA00022448"/>
    </source>
</evidence>
<dbReference type="Proteomes" id="UP000020406">
    <property type="component" value="Unassembled WGS sequence"/>
</dbReference>
<dbReference type="PANTHER" id="PTHR30529">
    <property type="entry name" value="CYTOCHROME B561"/>
    <property type="match status" value="1"/>
</dbReference>
<feature type="transmembrane region" description="Helical" evidence="13">
    <location>
        <begin position="88"/>
        <end position="110"/>
    </location>
</feature>
<feature type="transmembrane region" description="Helical" evidence="13">
    <location>
        <begin position="45"/>
        <end position="68"/>
    </location>
</feature>
<feature type="domain" description="Cytochrome b561 bacterial/Ni-hydrogenase" evidence="14">
    <location>
        <begin position="9"/>
        <end position="180"/>
    </location>
</feature>
<dbReference type="GO" id="GO:0022904">
    <property type="term" value="P:respiratory electron transport chain"/>
    <property type="evidence" value="ECO:0007669"/>
    <property type="project" value="InterPro"/>
</dbReference>
<dbReference type="InterPro" id="IPR016174">
    <property type="entry name" value="Di-haem_cyt_TM"/>
</dbReference>
<keyword evidence="11 13" id="KW-0472">Membrane</keyword>
<evidence type="ECO:0000256" key="5">
    <source>
        <dbReference type="ARBA" id="ARBA00022617"/>
    </source>
</evidence>
<evidence type="ECO:0000256" key="13">
    <source>
        <dbReference type="SAM" id="Phobius"/>
    </source>
</evidence>
<sequence length="188" mass="21173">MTLKNTAERWGSLSQTLHWLIAVLILGLGIVGLTMGNLPKTPNYFWVYTAHKSIGISVLVLAVLRLLWRLYAGAPKPVPGTPGWQERVANVTHVLLYVLIFTIPLAGWLYDSARGLRPFYWFGLFEMPALVSPNEAIRGVAHEIHKFGFWTLVSLVVLHAGAAFYHHLIQRDATLARMLPRNWFSSKS</sequence>
<keyword evidence="7" id="KW-0479">Metal-binding</keyword>
<comment type="caution">
    <text evidence="15">The sequence shown here is derived from an EMBL/GenBank/DDBJ whole genome shotgun (WGS) entry which is preliminary data.</text>
</comment>
<evidence type="ECO:0000256" key="12">
    <source>
        <dbReference type="ARBA" id="ARBA00037975"/>
    </source>
</evidence>
<keyword evidence="6 13" id="KW-0812">Transmembrane</keyword>
<feature type="transmembrane region" description="Helical" evidence="13">
    <location>
        <begin position="147"/>
        <end position="169"/>
    </location>
</feature>
<dbReference type="KEGG" id="xtw:AB672_03680"/>
<keyword evidence="3" id="KW-0813">Transport</keyword>
<evidence type="ECO:0000256" key="6">
    <source>
        <dbReference type="ARBA" id="ARBA00022692"/>
    </source>
</evidence>
<evidence type="ECO:0000256" key="1">
    <source>
        <dbReference type="ARBA" id="ARBA00001970"/>
    </source>
</evidence>
<dbReference type="AlphaFoldDB" id="Z9JL84"/>
<dbReference type="GeneID" id="68900386"/>
<evidence type="ECO:0000313" key="15">
    <source>
        <dbReference type="EMBL" id="EWS78758.1"/>
    </source>
</evidence>
<evidence type="ECO:0000256" key="10">
    <source>
        <dbReference type="ARBA" id="ARBA00023004"/>
    </source>
</evidence>
<evidence type="ECO:0000256" key="7">
    <source>
        <dbReference type="ARBA" id="ARBA00022723"/>
    </source>
</evidence>
<reference evidence="16" key="2">
    <citation type="submission" date="2021-11" db="EMBL/GenBank/DDBJ databases">
        <title>Genome sequence of Xylella taiwanensis PLS432.</title>
        <authorList>
            <person name="Weng L.-W."/>
            <person name="Su C.-C."/>
            <person name="Tsai C.-W."/>
            <person name="Kuo C.-H."/>
        </authorList>
    </citation>
    <scope>NUCLEOTIDE SEQUENCE</scope>
    <source>
        <strain evidence="16">PLS432</strain>
    </source>
</reference>
<keyword evidence="4" id="KW-1003">Cell membrane</keyword>
<dbReference type="GO" id="GO:0005886">
    <property type="term" value="C:plasma membrane"/>
    <property type="evidence" value="ECO:0007669"/>
    <property type="project" value="UniProtKB-SubCell"/>
</dbReference>
<dbReference type="PATRIC" id="fig|1444770.3.peg.994"/>
<dbReference type="Pfam" id="PF01292">
    <property type="entry name" value="Ni_hydr_CYTB"/>
    <property type="match status" value="1"/>
</dbReference>
<dbReference type="SUPFAM" id="SSF81342">
    <property type="entry name" value="Transmembrane di-heme cytochromes"/>
    <property type="match status" value="1"/>
</dbReference>
<keyword evidence="8" id="KW-0249">Electron transport</keyword>
<dbReference type="InterPro" id="IPR011577">
    <property type="entry name" value="Cyt_b561_bac/Ni-Hgenase"/>
</dbReference>
<dbReference type="RefSeq" id="WP_038270663.1">
    <property type="nucleotide sequence ID" value="NZ_CP053627.1"/>
</dbReference>
<comment type="similarity">
    <text evidence="12">Belongs to the cytochrome b561 family.</text>
</comment>
<evidence type="ECO:0000256" key="9">
    <source>
        <dbReference type="ARBA" id="ARBA00022989"/>
    </source>
</evidence>
<dbReference type="Gene3D" id="1.20.950.20">
    <property type="entry name" value="Transmembrane di-heme cytochromes, Chain C"/>
    <property type="match status" value="1"/>
</dbReference>
<accession>Z9JL84</accession>
<keyword evidence="9 13" id="KW-1133">Transmembrane helix</keyword>
<dbReference type="InterPro" id="IPR052168">
    <property type="entry name" value="Cytochrome_b561_oxidase"/>
</dbReference>
<evidence type="ECO:0000256" key="11">
    <source>
        <dbReference type="ARBA" id="ARBA00023136"/>
    </source>
</evidence>
<name>Z9JL84_9GAMM</name>
<evidence type="ECO:0000313" key="17">
    <source>
        <dbReference type="Proteomes" id="UP000020406"/>
    </source>
</evidence>
<protein>
    <submittedName>
        <fullName evidence="15 16">Cytochrome b</fullName>
    </submittedName>
</protein>
<comment type="cofactor">
    <cofactor evidence="1">
        <name>heme b</name>
        <dbReference type="ChEBI" id="CHEBI:60344"/>
    </cofactor>
</comment>
<evidence type="ECO:0000256" key="8">
    <source>
        <dbReference type="ARBA" id="ARBA00022982"/>
    </source>
</evidence>
<evidence type="ECO:0000256" key="2">
    <source>
        <dbReference type="ARBA" id="ARBA00004651"/>
    </source>
</evidence>
<evidence type="ECO:0000259" key="14">
    <source>
        <dbReference type="Pfam" id="PF01292"/>
    </source>
</evidence>
<dbReference type="Proteomes" id="UP001430701">
    <property type="component" value="Unassembled WGS sequence"/>
</dbReference>
<dbReference type="EMBL" id="JAJPPU010000002">
    <property type="protein sequence ID" value="MCD8473495.1"/>
    <property type="molecule type" value="Genomic_DNA"/>
</dbReference>
<feature type="transmembrane region" description="Helical" evidence="13">
    <location>
        <begin position="17"/>
        <end position="38"/>
    </location>
</feature>
<evidence type="ECO:0000313" key="16">
    <source>
        <dbReference type="EMBL" id="MCD8473495.1"/>
    </source>
</evidence>
<dbReference type="GO" id="GO:0020037">
    <property type="term" value="F:heme binding"/>
    <property type="evidence" value="ECO:0007669"/>
    <property type="project" value="TreeGrafter"/>
</dbReference>
<organism evidence="15 17">
    <name type="scientific">Xylella taiwanensis</name>
    <dbReference type="NCBI Taxonomy" id="1444770"/>
    <lineage>
        <taxon>Bacteria</taxon>
        <taxon>Pseudomonadati</taxon>
        <taxon>Pseudomonadota</taxon>
        <taxon>Gammaproteobacteria</taxon>
        <taxon>Lysobacterales</taxon>
        <taxon>Lysobacteraceae</taxon>
        <taxon>Xylella</taxon>
    </lineage>
</organism>
<dbReference type="PANTHER" id="PTHR30529:SF7">
    <property type="entry name" value="CYTOCHROME B561 BACTERIAL_NI-HYDROGENASE DOMAIN-CONTAINING PROTEIN"/>
    <property type="match status" value="1"/>
</dbReference>
<comment type="subcellular location">
    <subcellularLocation>
        <location evidence="2">Cell membrane</location>
        <topology evidence="2">Multi-pass membrane protein</topology>
    </subcellularLocation>
</comment>
<proteinExistence type="inferred from homology"/>
<dbReference type="EMBL" id="JDSQ01000005">
    <property type="protein sequence ID" value="EWS78758.1"/>
    <property type="molecule type" value="Genomic_DNA"/>
</dbReference>